<feature type="transmembrane region" description="Helical" evidence="1">
    <location>
        <begin position="54"/>
        <end position="75"/>
    </location>
</feature>
<feature type="transmembrane region" description="Helical" evidence="1">
    <location>
        <begin position="96"/>
        <end position="124"/>
    </location>
</feature>
<dbReference type="InterPro" id="IPR009936">
    <property type="entry name" value="DUF1468"/>
</dbReference>
<gene>
    <name evidence="3" type="ORF">ISF6_0148</name>
</gene>
<feature type="transmembrane region" description="Helical" evidence="1">
    <location>
        <begin position="130"/>
        <end position="150"/>
    </location>
</feature>
<sequence>MHDDDVTPEARGLGTRGPELGLALLLLLIAVLVITDSLRVGIGWADDGPRSGYFPFYIGLLLAAASASILVGQLLRGRREREVFATREQLGLVFAVLLPTLVYVGAIALLGIYLASAGLIAWFMWRHGRYGWRLTLPVSVGVPLVFFLVFERWFLVPLPKGPIERLLGF</sequence>
<keyword evidence="1" id="KW-0812">Transmembrane</keyword>
<organism evidence="3 4">
    <name type="scientific">Piscinibacter sakaiensis</name>
    <name type="common">Ideonella sakaiensis</name>
    <dbReference type="NCBI Taxonomy" id="1547922"/>
    <lineage>
        <taxon>Bacteria</taxon>
        <taxon>Pseudomonadati</taxon>
        <taxon>Pseudomonadota</taxon>
        <taxon>Betaproteobacteria</taxon>
        <taxon>Burkholderiales</taxon>
        <taxon>Sphaerotilaceae</taxon>
        <taxon>Piscinibacter</taxon>
    </lineage>
</organism>
<reference evidence="4" key="1">
    <citation type="submission" date="2015-07" db="EMBL/GenBank/DDBJ databases">
        <title>Discovery of a poly(ethylene terephthalate assimilation.</title>
        <authorList>
            <person name="Yoshida S."/>
            <person name="Hiraga K."/>
            <person name="Takehana T."/>
            <person name="Taniguchi I."/>
            <person name="Yamaji H."/>
            <person name="Maeda Y."/>
            <person name="Toyohara K."/>
            <person name="Miyamoto K."/>
            <person name="Kimura Y."/>
            <person name="Oda K."/>
        </authorList>
    </citation>
    <scope>NUCLEOTIDE SEQUENCE [LARGE SCALE GENOMIC DNA]</scope>
    <source>
        <strain evidence="4">NBRC 110686 / TISTR 2288 / 201-F6</strain>
    </source>
</reference>
<dbReference type="Proteomes" id="UP000037660">
    <property type="component" value="Unassembled WGS sequence"/>
</dbReference>
<name>A0A0K8NTJ5_PISS1</name>
<feature type="domain" description="DUF1468" evidence="2">
    <location>
        <begin position="23"/>
        <end position="159"/>
    </location>
</feature>
<evidence type="ECO:0000259" key="2">
    <source>
        <dbReference type="Pfam" id="PF07331"/>
    </source>
</evidence>
<protein>
    <submittedName>
        <fullName evidence="3">Tricarboxylate transport protein TctB</fullName>
    </submittedName>
</protein>
<evidence type="ECO:0000313" key="3">
    <source>
        <dbReference type="EMBL" id="GAP33702.1"/>
    </source>
</evidence>
<evidence type="ECO:0000313" key="4">
    <source>
        <dbReference type="Proteomes" id="UP000037660"/>
    </source>
</evidence>
<dbReference type="Pfam" id="PF07331">
    <property type="entry name" value="TctB"/>
    <property type="match status" value="1"/>
</dbReference>
<keyword evidence="1" id="KW-0472">Membrane</keyword>
<proteinExistence type="predicted"/>
<keyword evidence="4" id="KW-1185">Reference proteome</keyword>
<dbReference type="STRING" id="1547922.ISF6_0148"/>
<dbReference type="RefSeq" id="WP_054017859.1">
    <property type="nucleotide sequence ID" value="NZ_BBYR01000001.1"/>
</dbReference>
<comment type="caution">
    <text evidence="3">The sequence shown here is derived from an EMBL/GenBank/DDBJ whole genome shotgun (WGS) entry which is preliminary data.</text>
</comment>
<keyword evidence="1" id="KW-1133">Transmembrane helix</keyword>
<dbReference type="EMBL" id="BBYR01000001">
    <property type="protein sequence ID" value="GAP33702.1"/>
    <property type="molecule type" value="Genomic_DNA"/>
</dbReference>
<evidence type="ECO:0000256" key="1">
    <source>
        <dbReference type="SAM" id="Phobius"/>
    </source>
</evidence>
<accession>A0A0K8NTJ5</accession>
<reference evidence="3 4" key="2">
    <citation type="journal article" date="2016" name="Science">
        <title>A bacterium that degrades and assimilates poly(ethylene terephthalate).</title>
        <authorList>
            <person name="Yoshida S."/>
            <person name="Hiraga K."/>
            <person name="Takehana T."/>
            <person name="Taniguchi I."/>
            <person name="Yamaji H."/>
            <person name="Maeda Y."/>
            <person name="Toyohara K."/>
            <person name="Miyamoto K."/>
            <person name="Kimura Y."/>
            <person name="Oda K."/>
        </authorList>
    </citation>
    <scope>NUCLEOTIDE SEQUENCE [LARGE SCALE GENOMIC DNA]</scope>
    <source>
        <strain evidence="4">NBRC 110686 / TISTR 2288 / 201-F6</strain>
    </source>
</reference>
<dbReference type="AlphaFoldDB" id="A0A0K8NTJ5"/>
<feature type="transmembrane region" description="Helical" evidence="1">
    <location>
        <begin position="20"/>
        <end position="42"/>
    </location>
</feature>
<dbReference type="OrthoDB" id="6183775at2"/>